<comment type="similarity">
    <text evidence="6">Belongs to the RuvA family.</text>
</comment>
<dbReference type="InterPro" id="IPR036267">
    <property type="entry name" value="RuvA_C_sf"/>
</dbReference>
<organism evidence="8 9">
    <name type="scientific">Dictyoglomus turgidum (strain DSM 6724 / Z-1310)</name>
    <dbReference type="NCBI Taxonomy" id="515635"/>
    <lineage>
        <taxon>Bacteria</taxon>
        <taxon>Pseudomonadati</taxon>
        <taxon>Dictyoglomota</taxon>
        <taxon>Dictyoglomia</taxon>
        <taxon>Dictyoglomales</taxon>
        <taxon>Dictyoglomaceae</taxon>
        <taxon>Dictyoglomus</taxon>
    </lineage>
</organism>
<feature type="domain" description="Helix-hairpin-helix DNA-binding motif class 1" evidence="7">
    <location>
        <begin position="111"/>
        <end position="130"/>
    </location>
</feature>
<dbReference type="GO" id="GO:0009432">
    <property type="term" value="P:SOS response"/>
    <property type="evidence" value="ECO:0000318"/>
    <property type="project" value="GO_Central"/>
</dbReference>
<dbReference type="GO" id="GO:0000400">
    <property type="term" value="F:four-way junction DNA binding"/>
    <property type="evidence" value="ECO:0007669"/>
    <property type="project" value="UniProtKB-UniRule"/>
</dbReference>
<dbReference type="NCBIfam" id="TIGR00084">
    <property type="entry name" value="ruvA"/>
    <property type="match status" value="1"/>
</dbReference>
<dbReference type="InterPro" id="IPR003583">
    <property type="entry name" value="Hlx-hairpin-Hlx_DNA-bd_motif"/>
</dbReference>
<evidence type="ECO:0000256" key="1">
    <source>
        <dbReference type="ARBA" id="ARBA00022490"/>
    </source>
</evidence>
<dbReference type="OrthoDB" id="5293449at2"/>
<dbReference type="SMART" id="SM00278">
    <property type="entry name" value="HhH1"/>
    <property type="match status" value="2"/>
</dbReference>
<comment type="function">
    <text evidence="6">The RuvA-RuvB-RuvC complex processes Holliday junction (HJ) DNA during genetic recombination and DNA repair, while the RuvA-RuvB complex plays an important role in the rescue of blocked DNA replication forks via replication fork reversal (RFR). RuvA specifically binds to HJ cruciform DNA, conferring on it an open structure. The RuvB hexamer acts as an ATP-dependent pump, pulling dsDNA into and through the RuvAB complex. HJ branch migration allows RuvC to scan DNA until it finds its consensus sequence, where it cleaves and resolves the cruciform DNA.</text>
</comment>
<dbReference type="GO" id="GO:0009379">
    <property type="term" value="C:Holliday junction helicase complex"/>
    <property type="evidence" value="ECO:0007669"/>
    <property type="project" value="InterPro"/>
</dbReference>
<feature type="region of interest" description="Domain III" evidence="6">
    <location>
        <begin position="144"/>
        <end position="192"/>
    </location>
</feature>
<dbReference type="FunCoup" id="B8E2P2">
    <property type="interactions" value="309"/>
</dbReference>
<dbReference type="InterPro" id="IPR011114">
    <property type="entry name" value="RuvA_C"/>
</dbReference>
<keyword evidence="3 6" id="KW-0238">DNA-binding</keyword>
<dbReference type="CDD" id="cd14332">
    <property type="entry name" value="UBA_RuvA_C"/>
    <property type="match status" value="1"/>
</dbReference>
<sequence>MAFLNHIYGKLLKIHGDSLIIDTGNFGFKIYVSKNLTSKLSEELNNKILLYIAEVIEKDGIKFFGFLSEEERDLFERLKNITGVGIKIALRIVSAMSPKEFYEVIEKEDLNALLMVPGVGKKITQKIFLEIKGVIPKREHKEEDIIKDTLLNLGYKKEEIEVVMKEIRKEFKDLDNLEEIIRFALRKLSQEI</sequence>
<evidence type="ECO:0000313" key="9">
    <source>
        <dbReference type="Proteomes" id="UP000007719"/>
    </source>
</evidence>
<dbReference type="HAMAP" id="MF_00031">
    <property type="entry name" value="DNA_HJ_migration_RuvA"/>
    <property type="match status" value="1"/>
</dbReference>
<evidence type="ECO:0000313" key="8">
    <source>
        <dbReference type="EMBL" id="ACK42886.1"/>
    </source>
</evidence>
<dbReference type="GO" id="GO:0009378">
    <property type="term" value="F:four-way junction helicase activity"/>
    <property type="evidence" value="ECO:0000318"/>
    <property type="project" value="GO_Central"/>
</dbReference>
<reference evidence="9" key="1">
    <citation type="journal article" date="2016" name="Front. Microbiol.">
        <title>The complete genome sequence of hyperthermophile Dictyoglomus turgidum DSM 6724 reveals a specialized carbohydrate fermentor.</title>
        <authorList>
            <person name="Brumm P.J."/>
            <person name="Gowda K."/>
            <person name="Robb F.T."/>
            <person name="Mead D.A."/>
        </authorList>
    </citation>
    <scope>NUCLEOTIDE SEQUENCE [LARGE SCALE GENOMIC DNA]</scope>
    <source>
        <strain evidence="9">DSM 6724 / Z-1310</strain>
    </source>
</reference>
<gene>
    <name evidence="6" type="primary">ruvA</name>
    <name evidence="8" type="ordered locus">Dtur_1613</name>
</gene>
<dbReference type="GO" id="GO:0006281">
    <property type="term" value="P:DNA repair"/>
    <property type="evidence" value="ECO:0007669"/>
    <property type="project" value="UniProtKB-UniRule"/>
</dbReference>
<dbReference type="Pfam" id="PF07499">
    <property type="entry name" value="RuvA_C"/>
    <property type="match status" value="1"/>
</dbReference>
<accession>B8E2P2</accession>
<dbReference type="Gene3D" id="1.10.150.20">
    <property type="entry name" value="5' to 3' exonuclease, C-terminal subdomain"/>
    <property type="match status" value="1"/>
</dbReference>
<protein>
    <recommendedName>
        <fullName evidence="6">Holliday junction branch migration complex subunit RuvA</fullName>
    </recommendedName>
</protein>
<dbReference type="InterPro" id="IPR000085">
    <property type="entry name" value="RuvA"/>
</dbReference>
<dbReference type="KEGG" id="dtu:Dtur_1613"/>
<dbReference type="Proteomes" id="UP000007719">
    <property type="component" value="Chromosome"/>
</dbReference>
<proteinExistence type="inferred from homology"/>
<dbReference type="GO" id="GO:0005737">
    <property type="term" value="C:cytoplasm"/>
    <property type="evidence" value="ECO:0007669"/>
    <property type="project" value="UniProtKB-SubCell"/>
</dbReference>
<dbReference type="GO" id="GO:0048476">
    <property type="term" value="C:Holliday junction resolvase complex"/>
    <property type="evidence" value="ECO:0007669"/>
    <property type="project" value="UniProtKB-UniRule"/>
</dbReference>
<dbReference type="AlphaFoldDB" id="B8E2P2"/>
<evidence type="ECO:0000256" key="5">
    <source>
        <dbReference type="ARBA" id="ARBA00023204"/>
    </source>
</evidence>
<dbReference type="InterPro" id="IPR010994">
    <property type="entry name" value="RuvA_2-like"/>
</dbReference>
<evidence type="ECO:0000256" key="4">
    <source>
        <dbReference type="ARBA" id="ARBA00023172"/>
    </source>
</evidence>
<dbReference type="Gene3D" id="1.10.8.10">
    <property type="entry name" value="DNA helicase RuvA subunit, C-terminal domain"/>
    <property type="match status" value="1"/>
</dbReference>
<keyword evidence="9" id="KW-1185">Reference proteome</keyword>
<comment type="subcellular location">
    <subcellularLocation>
        <location evidence="6">Cytoplasm</location>
    </subcellularLocation>
</comment>
<keyword evidence="4 6" id="KW-0233">DNA recombination</keyword>
<name>B8E2P2_DICTD</name>
<dbReference type="HOGENOM" id="CLU_087936_3_1_0"/>
<dbReference type="InParanoid" id="B8E2P2"/>
<dbReference type="Pfam" id="PF14520">
    <property type="entry name" value="HHH_5"/>
    <property type="match status" value="1"/>
</dbReference>
<comment type="caution">
    <text evidence="6">Lacks conserved residue(s) required for the propagation of feature annotation.</text>
</comment>
<dbReference type="SUPFAM" id="SSF47781">
    <property type="entry name" value="RuvA domain 2-like"/>
    <property type="match status" value="1"/>
</dbReference>
<dbReference type="GO" id="GO:0005524">
    <property type="term" value="F:ATP binding"/>
    <property type="evidence" value="ECO:0007669"/>
    <property type="project" value="InterPro"/>
</dbReference>
<dbReference type="RefSeq" id="WP_012583961.1">
    <property type="nucleotide sequence ID" value="NC_011661.1"/>
</dbReference>
<dbReference type="Pfam" id="PF01330">
    <property type="entry name" value="RuvA_N"/>
    <property type="match status" value="1"/>
</dbReference>
<comment type="domain">
    <text evidence="6">Has three domains with a flexible linker between the domains II and III and assumes an 'L' shape. Domain III is highly mobile and contacts RuvB.</text>
</comment>
<dbReference type="eggNOG" id="COG0632">
    <property type="taxonomic scope" value="Bacteria"/>
</dbReference>
<dbReference type="STRING" id="515635.Dtur_1613"/>
<dbReference type="InterPro" id="IPR013849">
    <property type="entry name" value="DNA_helicase_Holl-junc_RuvA_I"/>
</dbReference>
<evidence type="ECO:0000256" key="2">
    <source>
        <dbReference type="ARBA" id="ARBA00022763"/>
    </source>
</evidence>
<dbReference type="GO" id="GO:0006310">
    <property type="term" value="P:DNA recombination"/>
    <property type="evidence" value="ECO:0007669"/>
    <property type="project" value="UniProtKB-UniRule"/>
</dbReference>
<dbReference type="Gene3D" id="2.40.50.140">
    <property type="entry name" value="Nucleic acid-binding proteins"/>
    <property type="match status" value="1"/>
</dbReference>
<dbReference type="SUPFAM" id="SSF50249">
    <property type="entry name" value="Nucleic acid-binding proteins"/>
    <property type="match status" value="1"/>
</dbReference>
<evidence type="ECO:0000256" key="6">
    <source>
        <dbReference type="HAMAP-Rule" id="MF_00031"/>
    </source>
</evidence>
<comment type="subunit">
    <text evidence="6">Homotetramer. Forms an RuvA(8)-RuvB(12)-Holliday junction (HJ) complex. HJ DNA is sandwiched between 2 RuvA tetramers; dsDNA enters through RuvA and exits via RuvB. An RuvB hexamer assembles on each DNA strand where it exits the tetramer. Each RuvB hexamer is contacted by two RuvA subunits (via domain III) on 2 adjacent RuvB subunits; this complex drives branch migration. In the full resolvosome a probable DNA-RuvA(4)-RuvB(12)-RuvC(2) complex forms which resolves the HJ.</text>
</comment>
<dbReference type="InterPro" id="IPR012340">
    <property type="entry name" value="NA-bd_OB-fold"/>
</dbReference>
<keyword evidence="2 6" id="KW-0227">DNA damage</keyword>
<keyword evidence="1 6" id="KW-0963">Cytoplasm</keyword>
<dbReference type="SUPFAM" id="SSF46929">
    <property type="entry name" value="DNA helicase RuvA subunit, C-terminal domain"/>
    <property type="match status" value="1"/>
</dbReference>
<keyword evidence="5 6" id="KW-0234">DNA repair</keyword>
<dbReference type="EMBL" id="CP001251">
    <property type="protein sequence ID" value="ACK42886.1"/>
    <property type="molecule type" value="Genomic_DNA"/>
</dbReference>
<evidence type="ECO:0000256" key="3">
    <source>
        <dbReference type="ARBA" id="ARBA00023125"/>
    </source>
</evidence>
<feature type="domain" description="Helix-hairpin-helix DNA-binding motif class 1" evidence="7">
    <location>
        <begin position="76"/>
        <end position="95"/>
    </location>
</feature>
<evidence type="ECO:0000259" key="7">
    <source>
        <dbReference type="SMART" id="SM00278"/>
    </source>
</evidence>
<dbReference type="EnsemblBacteria" id="ACK42886">
    <property type="protein sequence ID" value="ACK42886"/>
    <property type="gene ID" value="Dtur_1613"/>
</dbReference>